<dbReference type="SUPFAM" id="SSF55729">
    <property type="entry name" value="Acyl-CoA N-acyltransferases (Nat)"/>
    <property type="match status" value="1"/>
</dbReference>
<reference evidence="3" key="1">
    <citation type="submission" date="2023-07" db="EMBL/GenBank/DDBJ databases">
        <title>30 novel species of actinomycetes from the DSMZ collection.</title>
        <authorList>
            <person name="Nouioui I."/>
        </authorList>
    </citation>
    <scope>NUCLEOTIDE SEQUENCE [LARGE SCALE GENOMIC DNA]</scope>
    <source>
        <strain evidence="3">DSM 41699</strain>
    </source>
</reference>
<organism evidence="2 3">
    <name type="scientific">Streptomyces gibsoniae</name>
    <dbReference type="NCBI Taxonomy" id="3075529"/>
    <lineage>
        <taxon>Bacteria</taxon>
        <taxon>Bacillati</taxon>
        <taxon>Actinomycetota</taxon>
        <taxon>Actinomycetes</taxon>
        <taxon>Kitasatosporales</taxon>
        <taxon>Streptomycetaceae</taxon>
        <taxon>Streptomyces</taxon>
    </lineage>
</organism>
<dbReference type="Pfam" id="PF13302">
    <property type="entry name" value="Acetyltransf_3"/>
    <property type="match status" value="1"/>
</dbReference>
<dbReference type="Proteomes" id="UP001183809">
    <property type="component" value="Unassembled WGS sequence"/>
</dbReference>
<evidence type="ECO:0000259" key="1">
    <source>
        <dbReference type="PROSITE" id="PS51186"/>
    </source>
</evidence>
<accession>A0ABU2TXJ8</accession>
<dbReference type="InterPro" id="IPR051908">
    <property type="entry name" value="Ribosomal_N-acetyltransferase"/>
</dbReference>
<protein>
    <submittedName>
        <fullName evidence="2">GNAT family N-acetyltransferase</fullName>
    </submittedName>
</protein>
<proteinExistence type="predicted"/>
<dbReference type="PROSITE" id="PS51186">
    <property type="entry name" value="GNAT"/>
    <property type="match status" value="1"/>
</dbReference>
<feature type="domain" description="N-acetyltransferase" evidence="1">
    <location>
        <begin position="28"/>
        <end position="193"/>
    </location>
</feature>
<gene>
    <name evidence="2" type="ORF">RM764_22270</name>
</gene>
<sequence>MIASTPDVVPAGRMSLSEQPVLRLAGNVELRPWRQDDAQVIVDACLDPDIQQWNRPGRDVSLEDAQERIARWHERWKSEQSAIWAVAQVGERPMGLIGWGDVDLKGGSAEILYWLLPTGRGGGVMVDATLRVSRWAMDDLGLHRLRLTHSVANPASCRVATKAGFALEGTMRSALLHTDGWHDEHLHARIRGDERPSS</sequence>
<dbReference type="EMBL" id="JAVREY010000027">
    <property type="protein sequence ID" value="MDT0465695.1"/>
    <property type="molecule type" value="Genomic_DNA"/>
</dbReference>
<dbReference type="RefSeq" id="WP_311697164.1">
    <property type="nucleotide sequence ID" value="NZ_JAVREY010000027.1"/>
</dbReference>
<dbReference type="InterPro" id="IPR000182">
    <property type="entry name" value="GNAT_dom"/>
</dbReference>
<evidence type="ECO:0000313" key="3">
    <source>
        <dbReference type="Proteomes" id="UP001183809"/>
    </source>
</evidence>
<dbReference type="PANTHER" id="PTHR43441">
    <property type="entry name" value="RIBOSOMAL-PROTEIN-SERINE ACETYLTRANSFERASE"/>
    <property type="match status" value="1"/>
</dbReference>
<dbReference type="Gene3D" id="3.40.630.30">
    <property type="match status" value="1"/>
</dbReference>
<comment type="caution">
    <text evidence="2">The sequence shown here is derived from an EMBL/GenBank/DDBJ whole genome shotgun (WGS) entry which is preliminary data.</text>
</comment>
<dbReference type="InterPro" id="IPR016181">
    <property type="entry name" value="Acyl_CoA_acyltransferase"/>
</dbReference>
<evidence type="ECO:0000313" key="2">
    <source>
        <dbReference type="EMBL" id="MDT0465695.1"/>
    </source>
</evidence>
<dbReference type="PANTHER" id="PTHR43441:SF10">
    <property type="entry name" value="ACETYLTRANSFERASE"/>
    <property type="match status" value="1"/>
</dbReference>
<name>A0ABU2TXJ8_9ACTN</name>
<keyword evidence="3" id="KW-1185">Reference proteome</keyword>